<feature type="domain" description="3'-5' exonuclease" evidence="14">
    <location>
        <begin position="4"/>
        <end position="182"/>
    </location>
</feature>
<dbReference type="GO" id="GO:0031966">
    <property type="term" value="C:mitochondrial membrane"/>
    <property type="evidence" value="ECO:0007669"/>
    <property type="project" value="UniProtKB-SubCell"/>
</dbReference>
<keyword evidence="8" id="KW-0269">Exonuclease</keyword>
<dbReference type="HOGENOM" id="CLU_019718_0_0_1"/>
<evidence type="ECO:0000256" key="3">
    <source>
        <dbReference type="ARBA" id="ARBA00004325"/>
    </source>
</evidence>
<keyword evidence="7" id="KW-0378">Hydrolase</keyword>
<evidence type="ECO:0000259" key="14">
    <source>
        <dbReference type="SMART" id="SM00474"/>
    </source>
</evidence>
<evidence type="ECO:0000256" key="13">
    <source>
        <dbReference type="ARBA" id="ARBA00069878"/>
    </source>
</evidence>
<dbReference type="RefSeq" id="XP_009012824.1">
    <property type="nucleotide sequence ID" value="XM_009014576.1"/>
</dbReference>
<protein>
    <recommendedName>
        <fullName evidence="13">Exonuclease 3'-5' domain-containing protein 2</fullName>
    </recommendedName>
</protein>
<dbReference type="GO" id="GO:0008408">
    <property type="term" value="F:3'-5' exonuclease activity"/>
    <property type="evidence" value="ECO:0000318"/>
    <property type="project" value="GO_Central"/>
</dbReference>
<keyword evidence="6" id="KW-0479">Metal-binding</keyword>
<evidence type="ECO:0000256" key="1">
    <source>
        <dbReference type="ARBA" id="ARBA00001936"/>
    </source>
</evidence>
<dbReference type="SUPFAM" id="SSF53098">
    <property type="entry name" value="Ribonuclease H-like"/>
    <property type="match status" value="1"/>
</dbReference>
<dbReference type="InterPro" id="IPR051132">
    <property type="entry name" value="3-5_Exonuclease_domain"/>
</dbReference>
<dbReference type="AlphaFoldDB" id="T1FS48"/>
<keyword evidence="5" id="KW-0540">Nuclease</keyword>
<dbReference type="Pfam" id="PF01612">
    <property type="entry name" value="DNA_pol_A_exo1"/>
    <property type="match status" value="1"/>
</dbReference>
<dbReference type="STRING" id="6412.T1FS48"/>
<dbReference type="GO" id="GO:0006310">
    <property type="term" value="P:DNA recombination"/>
    <property type="evidence" value="ECO:0007669"/>
    <property type="project" value="UniProtKB-ARBA"/>
</dbReference>
<evidence type="ECO:0000256" key="5">
    <source>
        <dbReference type="ARBA" id="ARBA00022722"/>
    </source>
</evidence>
<dbReference type="CTD" id="20211645"/>
<dbReference type="PANTHER" id="PTHR13620:SF104">
    <property type="entry name" value="EXONUCLEASE 3'-5' DOMAIN-CONTAINING PROTEIN 2"/>
    <property type="match status" value="1"/>
</dbReference>
<evidence type="ECO:0000256" key="4">
    <source>
        <dbReference type="ARBA" id="ARBA00022692"/>
    </source>
</evidence>
<dbReference type="GO" id="GO:0046872">
    <property type="term" value="F:metal ion binding"/>
    <property type="evidence" value="ECO:0007669"/>
    <property type="project" value="UniProtKB-KW"/>
</dbReference>
<evidence type="ECO:0000256" key="8">
    <source>
        <dbReference type="ARBA" id="ARBA00022839"/>
    </source>
</evidence>
<comment type="cofactor">
    <cofactor evidence="1">
        <name>Mn(2+)</name>
        <dbReference type="ChEBI" id="CHEBI:29035"/>
    </cofactor>
</comment>
<accession>T1FS48</accession>
<dbReference type="CDD" id="cd06141">
    <property type="entry name" value="WRN_exo"/>
    <property type="match status" value="1"/>
</dbReference>
<dbReference type="OMA" id="RYYQTPK"/>
<dbReference type="eggNOG" id="KOG4373">
    <property type="taxonomic scope" value="Eukaryota"/>
</dbReference>
<keyword evidence="17" id="KW-1185">Reference proteome</keyword>
<dbReference type="EMBL" id="AMQM01003067">
    <property type="status" value="NOT_ANNOTATED_CDS"/>
    <property type="molecule type" value="Genomic_DNA"/>
</dbReference>
<evidence type="ECO:0000256" key="9">
    <source>
        <dbReference type="ARBA" id="ARBA00022989"/>
    </source>
</evidence>
<gene>
    <name evidence="16" type="primary">20211645</name>
    <name evidence="15" type="ORF">HELRODRAFT_190612</name>
</gene>
<dbReference type="SMART" id="SM00474">
    <property type="entry name" value="35EXOc"/>
    <property type="match status" value="1"/>
</dbReference>
<dbReference type="FunCoup" id="T1FS48">
    <property type="interactions" value="703"/>
</dbReference>
<comment type="subcellular location">
    <subcellularLocation>
        <location evidence="3">Mitochondrion membrane</location>
    </subcellularLocation>
</comment>
<keyword evidence="10" id="KW-0496">Mitochondrion</keyword>
<evidence type="ECO:0000256" key="11">
    <source>
        <dbReference type="ARBA" id="ARBA00023136"/>
    </source>
</evidence>
<keyword evidence="11" id="KW-0472">Membrane</keyword>
<dbReference type="OrthoDB" id="1920326at2759"/>
<comment type="cofactor">
    <cofactor evidence="2">
        <name>Mg(2+)</name>
        <dbReference type="ChEBI" id="CHEBI:18420"/>
    </cofactor>
</comment>
<dbReference type="GO" id="GO:0003676">
    <property type="term" value="F:nucleic acid binding"/>
    <property type="evidence" value="ECO:0007669"/>
    <property type="project" value="InterPro"/>
</dbReference>
<keyword evidence="9" id="KW-1133">Transmembrane helix</keyword>
<dbReference type="KEGG" id="hro:HELRODRAFT_190612"/>
<dbReference type="GO" id="GO:0000175">
    <property type="term" value="F:3'-5'-RNA exonuclease activity"/>
    <property type="evidence" value="ECO:0007669"/>
    <property type="project" value="UniProtKB-ARBA"/>
</dbReference>
<evidence type="ECO:0000313" key="17">
    <source>
        <dbReference type="Proteomes" id="UP000015101"/>
    </source>
</evidence>
<evidence type="ECO:0000313" key="16">
    <source>
        <dbReference type="EnsemblMetazoa" id="HelroP190612"/>
    </source>
</evidence>
<name>T1FS48_HELRO</name>
<dbReference type="InParanoid" id="T1FS48"/>
<organism evidence="16 17">
    <name type="scientific">Helobdella robusta</name>
    <name type="common">Californian leech</name>
    <dbReference type="NCBI Taxonomy" id="6412"/>
    <lineage>
        <taxon>Eukaryota</taxon>
        <taxon>Metazoa</taxon>
        <taxon>Spiralia</taxon>
        <taxon>Lophotrochozoa</taxon>
        <taxon>Annelida</taxon>
        <taxon>Clitellata</taxon>
        <taxon>Hirudinea</taxon>
        <taxon>Rhynchobdellida</taxon>
        <taxon>Glossiphoniidae</taxon>
        <taxon>Helobdella</taxon>
    </lineage>
</organism>
<dbReference type="PANTHER" id="PTHR13620">
    <property type="entry name" value="3-5 EXONUCLEASE"/>
    <property type="match status" value="1"/>
</dbReference>
<reference evidence="17" key="1">
    <citation type="submission" date="2012-12" db="EMBL/GenBank/DDBJ databases">
        <authorList>
            <person name="Hellsten U."/>
            <person name="Grimwood J."/>
            <person name="Chapman J.A."/>
            <person name="Shapiro H."/>
            <person name="Aerts A."/>
            <person name="Otillar R.P."/>
            <person name="Terry A.Y."/>
            <person name="Boore J.L."/>
            <person name="Simakov O."/>
            <person name="Marletaz F."/>
            <person name="Cho S.-J."/>
            <person name="Edsinger-Gonzales E."/>
            <person name="Havlak P."/>
            <person name="Kuo D.-H."/>
            <person name="Larsson T."/>
            <person name="Lv J."/>
            <person name="Arendt D."/>
            <person name="Savage R."/>
            <person name="Osoegawa K."/>
            <person name="de Jong P."/>
            <person name="Lindberg D.R."/>
            <person name="Seaver E.C."/>
            <person name="Weisblat D.A."/>
            <person name="Putnam N.H."/>
            <person name="Grigoriev I.V."/>
            <person name="Rokhsar D.S."/>
        </authorList>
    </citation>
    <scope>NUCLEOTIDE SEQUENCE</scope>
</reference>
<reference evidence="16" key="3">
    <citation type="submission" date="2015-06" db="UniProtKB">
        <authorList>
            <consortium name="EnsemblMetazoa"/>
        </authorList>
    </citation>
    <scope>IDENTIFICATION</scope>
</reference>
<dbReference type="EMBL" id="KB096023">
    <property type="protein sequence ID" value="ESO08802.1"/>
    <property type="molecule type" value="Genomic_DNA"/>
</dbReference>
<dbReference type="FunFam" id="3.30.420.10:FF:000041">
    <property type="entry name" value="Exonuclease 3'-5' domain containing 2"/>
    <property type="match status" value="1"/>
</dbReference>
<comment type="similarity">
    <text evidence="12">Belongs to the EXD2 family.</text>
</comment>
<dbReference type="InterPro" id="IPR002562">
    <property type="entry name" value="3'-5'_exonuclease_dom"/>
</dbReference>
<evidence type="ECO:0000313" key="15">
    <source>
        <dbReference type="EMBL" id="ESO08802.1"/>
    </source>
</evidence>
<reference evidence="15 17" key="2">
    <citation type="journal article" date="2013" name="Nature">
        <title>Insights into bilaterian evolution from three spiralian genomes.</title>
        <authorList>
            <person name="Simakov O."/>
            <person name="Marletaz F."/>
            <person name="Cho S.J."/>
            <person name="Edsinger-Gonzales E."/>
            <person name="Havlak P."/>
            <person name="Hellsten U."/>
            <person name="Kuo D.H."/>
            <person name="Larsson T."/>
            <person name="Lv J."/>
            <person name="Arendt D."/>
            <person name="Savage R."/>
            <person name="Osoegawa K."/>
            <person name="de Jong P."/>
            <person name="Grimwood J."/>
            <person name="Chapman J.A."/>
            <person name="Shapiro H."/>
            <person name="Aerts A."/>
            <person name="Otillar R.P."/>
            <person name="Terry A.Y."/>
            <person name="Boore J.L."/>
            <person name="Grigoriev I.V."/>
            <person name="Lindberg D.R."/>
            <person name="Seaver E.C."/>
            <person name="Weisblat D.A."/>
            <person name="Putnam N.H."/>
            <person name="Rokhsar D.S."/>
        </authorList>
    </citation>
    <scope>NUCLEOTIDE SEQUENCE</scope>
</reference>
<keyword evidence="4" id="KW-0812">Transmembrane</keyword>
<dbReference type="Gene3D" id="3.30.420.10">
    <property type="entry name" value="Ribonuclease H-like superfamily/Ribonuclease H"/>
    <property type="match status" value="1"/>
</dbReference>
<sequence length="531" mass="61691">MDYYATLFSSKRPPDRNSDHILSIVLGFDCEWCNNGDEVRPISLIQLSTSSGLCLLIRIKILLDKENVFPQSLADILRDKRILKVGVASIEDGQKLHRDYNIECKGCLDLRYVVLRCRLAKISPGGLKYLSKAVLGIDLSKNIRIRCGNWESDELNDEQIFYAAMDSLVSIKIFQKLVDLQYSHNKEIANITNNLILKNTASSNNYTKICQGIVDIKYKNKAENKFKIFQNCHITNSRRDDPPNFKEAKPTRAYNVRKEPLYQNCKLFSNDGQLLCTCDEKKALWYIDKKIGEKISDNPLTVKLLFEPAGRPTSESDYYLQEKDNRCVVCGLPESYIRKNIIPHEYRKHFPVIFKEHKSHDVVLLCSKCHLISNQYDSRVKFSLARKYDATIRSDKYVSSAATTKVKSAAKALYNDRGHDKIPTQRQQELRNCLKEYFKVDEFYDELVDRGFSLDVEKQINENFEEHGLKVTRSVIAENGLIKFERMWRQHFLDSMKPAYMPNLWSVNHGHDRLLRILPQQQFLENYKNVN</sequence>
<dbReference type="GO" id="GO:0005634">
    <property type="term" value="C:nucleus"/>
    <property type="evidence" value="ECO:0000318"/>
    <property type="project" value="GO_Central"/>
</dbReference>
<evidence type="ECO:0000256" key="12">
    <source>
        <dbReference type="ARBA" id="ARBA00061005"/>
    </source>
</evidence>
<dbReference type="GO" id="GO:0005737">
    <property type="term" value="C:cytoplasm"/>
    <property type="evidence" value="ECO:0000318"/>
    <property type="project" value="GO_Central"/>
</dbReference>
<dbReference type="EnsemblMetazoa" id="HelroT190612">
    <property type="protein sequence ID" value="HelroP190612"/>
    <property type="gene ID" value="HelroG190612"/>
</dbReference>
<dbReference type="InterPro" id="IPR012337">
    <property type="entry name" value="RNaseH-like_sf"/>
</dbReference>
<proteinExistence type="inferred from homology"/>
<evidence type="ECO:0000256" key="6">
    <source>
        <dbReference type="ARBA" id="ARBA00022723"/>
    </source>
</evidence>
<evidence type="ECO:0000256" key="7">
    <source>
        <dbReference type="ARBA" id="ARBA00022801"/>
    </source>
</evidence>
<dbReference type="InterPro" id="IPR036397">
    <property type="entry name" value="RNaseH_sf"/>
</dbReference>
<evidence type="ECO:0000256" key="2">
    <source>
        <dbReference type="ARBA" id="ARBA00001946"/>
    </source>
</evidence>
<evidence type="ECO:0000256" key="10">
    <source>
        <dbReference type="ARBA" id="ARBA00023128"/>
    </source>
</evidence>
<dbReference type="GeneID" id="20211645"/>
<dbReference type="Proteomes" id="UP000015101">
    <property type="component" value="Unassembled WGS sequence"/>
</dbReference>